<dbReference type="PIRSF" id="PIRSF037037">
    <property type="entry name" value="Kelch-like_protein_gigaxonin"/>
    <property type="match status" value="1"/>
</dbReference>
<dbReference type="AlphaFoldDB" id="A0A7M7RD95"/>
<evidence type="ECO:0000313" key="6">
    <source>
        <dbReference type="Proteomes" id="UP000007110"/>
    </source>
</evidence>
<reference evidence="5" key="2">
    <citation type="submission" date="2021-01" db="UniProtKB">
        <authorList>
            <consortium name="EnsemblMetazoa"/>
        </authorList>
    </citation>
    <scope>IDENTIFICATION</scope>
</reference>
<accession>A0A7M7RD95</accession>
<dbReference type="Pfam" id="PF24981">
    <property type="entry name" value="Beta-prop_ATRN-LZTR1"/>
    <property type="match status" value="1"/>
</dbReference>
<dbReference type="Gene3D" id="1.25.40.420">
    <property type="match status" value="1"/>
</dbReference>
<evidence type="ECO:0000259" key="4">
    <source>
        <dbReference type="PROSITE" id="PS50097"/>
    </source>
</evidence>
<protein>
    <recommendedName>
        <fullName evidence="4">BTB domain-containing protein</fullName>
    </recommendedName>
</protein>
<sequence>MDQSADSPNFLLNDLSPRKNPVKLNLPASFGRRSPLKPANKSSSHMISSSLSSIHGGRVLKELNSFRNQGLLCDVSIVVNGTKIEAHRTILAANSKYLRDQLLKIAARGKSPVNRPEIQLDGVSVATLRSVTSFMYTSELGEDISIEHILDVFRAAVKLKMPELKQYCAEQTKNLLKPDTCLNILRQAENADSGKIKRSIEKYIAENFMLLVNSSEDYLTISSDNMMAICQLEEFHRNGSAAELLHALITWIQSGSESRIEHTQPLLEAIRFHDILPLDIRAEISSIESHLVKPEDAPLKQKLLVCIASRTQDCIRPSYMTQAPGKTTFLLVGGDDATGAPIDRTFTFDPMVGDWNNGSAMPISRLDHASAVLNGVLYVAGGQHSAHNKAADSIGTVHSYNTKTSTWSQLCPMQKRRAVFSLNTLNNRLYAVGGKNAHGSLASVEFYDPASESWTYVSHMYTGLFGHASVILDDKIYVTGGVVAGRHFTNALQCYHPKSDKWVHMSPMSSKRAFHMMCTAGGKLYVFGGNTRDPSAKRVDCESMECYDPITDRWESIENMPRPVCFAAAAILEDNIYVFGGYSGKKAKRHADIQCFNIEDRTWFLVGQLPEPVMRLSVSELKAPSALIVH</sequence>
<dbReference type="Pfam" id="PF07707">
    <property type="entry name" value="BACK"/>
    <property type="match status" value="1"/>
</dbReference>
<evidence type="ECO:0000256" key="2">
    <source>
        <dbReference type="ARBA" id="ARBA00022737"/>
    </source>
</evidence>
<dbReference type="SMART" id="SM00875">
    <property type="entry name" value="BACK"/>
    <property type="match status" value="1"/>
</dbReference>
<dbReference type="InterPro" id="IPR000210">
    <property type="entry name" value="BTB/POZ_dom"/>
</dbReference>
<dbReference type="InterPro" id="IPR056737">
    <property type="entry name" value="Beta-prop_ATRN-MKLN-like"/>
</dbReference>
<dbReference type="Gene3D" id="3.30.710.10">
    <property type="entry name" value="Potassium Channel Kv1.1, Chain A"/>
    <property type="match status" value="1"/>
</dbReference>
<evidence type="ECO:0000256" key="3">
    <source>
        <dbReference type="SAM" id="MobiDB-lite"/>
    </source>
</evidence>
<dbReference type="PANTHER" id="PTHR45632:SF17">
    <property type="entry name" value="KELCH-LIKE PROTEIN 31"/>
    <property type="match status" value="1"/>
</dbReference>
<keyword evidence="2" id="KW-0677">Repeat</keyword>
<evidence type="ECO:0000256" key="1">
    <source>
        <dbReference type="ARBA" id="ARBA00022441"/>
    </source>
</evidence>
<dbReference type="InterPro" id="IPR015915">
    <property type="entry name" value="Kelch-typ_b-propeller"/>
</dbReference>
<feature type="domain" description="BTB" evidence="4">
    <location>
        <begin position="73"/>
        <end position="144"/>
    </location>
</feature>
<dbReference type="InterPro" id="IPR011705">
    <property type="entry name" value="BACK"/>
</dbReference>
<dbReference type="OMA" id="ACYKPST"/>
<dbReference type="PROSITE" id="PS50097">
    <property type="entry name" value="BTB"/>
    <property type="match status" value="1"/>
</dbReference>
<organism evidence="5 6">
    <name type="scientific">Strongylocentrotus purpuratus</name>
    <name type="common">Purple sea urchin</name>
    <dbReference type="NCBI Taxonomy" id="7668"/>
    <lineage>
        <taxon>Eukaryota</taxon>
        <taxon>Metazoa</taxon>
        <taxon>Echinodermata</taxon>
        <taxon>Eleutherozoa</taxon>
        <taxon>Echinozoa</taxon>
        <taxon>Echinoidea</taxon>
        <taxon>Euechinoidea</taxon>
        <taxon>Echinacea</taxon>
        <taxon>Camarodonta</taxon>
        <taxon>Echinidea</taxon>
        <taxon>Strongylocentrotidae</taxon>
        <taxon>Strongylocentrotus</taxon>
    </lineage>
</organism>
<dbReference type="Gene3D" id="2.120.10.80">
    <property type="entry name" value="Kelch-type beta propeller"/>
    <property type="match status" value="2"/>
</dbReference>
<dbReference type="Pfam" id="PF00651">
    <property type="entry name" value="BTB"/>
    <property type="match status" value="1"/>
</dbReference>
<dbReference type="SUPFAM" id="SSF117281">
    <property type="entry name" value="Kelch motif"/>
    <property type="match status" value="1"/>
</dbReference>
<dbReference type="EnsemblMetazoa" id="XM_776631">
    <property type="protein sequence ID" value="XP_781724"/>
    <property type="gene ID" value="LOC576311"/>
</dbReference>
<name>A0A7M7RD95_STRPU</name>
<feature type="region of interest" description="Disordered" evidence="3">
    <location>
        <begin position="23"/>
        <end position="48"/>
    </location>
</feature>
<dbReference type="RefSeq" id="XP_781724.4">
    <property type="nucleotide sequence ID" value="XM_776631.5"/>
</dbReference>
<reference evidence="6" key="1">
    <citation type="submission" date="2015-02" db="EMBL/GenBank/DDBJ databases">
        <title>Genome sequencing for Strongylocentrotus purpuratus.</title>
        <authorList>
            <person name="Murali S."/>
            <person name="Liu Y."/>
            <person name="Vee V."/>
            <person name="English A."/>
            <person name="Wang M."/>
            <person name="Skinner E."/>
            <person name="Han Y."/>
            <person name="Muzny D.M."/>
            <person name="Worley K.C."/>
            <person name="Gibbs R.A."/>
        </authorList>
    </citation>
    <scope>NUCLEOTIDE SEQUENCE</scope>
</reference>
<dbReference type="OrthoDB" id="45365at2759"/>
<dbReference type="SMART" id="SM00225">
    <property type="entry name" value="BTB"/>
    <property type="match status" value="1"/>
</dbReference>
<dbReference type="GeneID" id="576311"/>
<dbReference type="PANTHER" id="PTHR45632">
    <property type="entry name" value="LD33804P"/>
    <property type="match status" value="1"/>
</dbReference>
<dbReference type="InterPro" id="IPR006652">
    <property type="entry name" value="Kelch_1"/>
</dbReference>
<dbReference type="KEGG" id="spu:576311"/>
<dbReference type="Proteomes" id="UP000007110">
    <property type="component" value="Unassembled WGS sequence"/>
</dbReference>
<dbReference type="SUPFAM" id="SSF54695">
    <property type="entry name" value="POZ domain"/>
    <property type="match status" value="1"/>
</dbReference>
<evidence type="ECO:0000313" key="5">
    <source>
        <dbReference type="EnsemblMetazoa" id="XP_781724"/>
    </source>
</evidence>
<dbReference type="InterPro" id="IPR011333">
    <property type="entry name" value="SKP1/BTB/POZ_sf"/>
</dbReference>
<dbReference type="SMART" id="SM00612">
    <property type="entry name" value="Kelch"/>
    <property type="match status" value="6"/>
</dbReference>
<keyword evidence="6" id="KW-1185">Reference proteome</keyword>
<keyword evidence="1" id="KW-0880">Kelch repeat</keyword>
<dbReference type="GO" id="GO:0005737">
    <property type="term" value="C:cytoplasm"/>
    <property type="evidence" value="ECO:0007669"/>
    <property type="project" value="UniProtKB-ARBA"/>
</dbReference>
<dbReference type="InParanoid" id="A0A7M7RD95"/>
<dbReference type="InterPro" id="IPR017096">
    <property type="entry name" value="BTB-kelch_protein"/>
</dbReference>
<proteinExistence type="predicted"/>